<evidence type="ECO:0000313" key="2">
    <source>
        <dbReference type="EMBL" id="PYZ97893.1"/>
    </source>
</evidence>
<accession>A0A2W0H7Q2</accession>
<dbReference type="Proteomes" id="UP000248066">
    <property type="component" value="Unassembled WGS sequence"/>
</dbReference>
<dbReference type="AlphaFoldDB" id="A0A2W0H7Q2"/>
<gene>
    <name evidence="2" type="ORF">CR205_04675</name>
</gene>
<comment type="similarity">
    <text evidence="1">Belongs to the asp23 family.</text>
</comment>
<comment type="caution">
    <text evidence="2">The sequence shown here is derived from an EMBL/GenBank/DDBJ whole genome shotgun (WGS) entry which is preliminary data.</text>
</comment>
<dbReference type="Pfam" id="PF03780">
    <property type="entry name" value="Asp23"/>
    <property type="match status" value="1"/>
</dbReference>
<sequence length="137" mass="15461">MTAGNKERSIKMKKAVHVFTHTTLKGSVSVSLKALRQYVCLIFEDWTAGRPFMVLAGDVPRMIESFSPVKINVSEKNKEKLSITLEVIVQNGVPIHSQCRKLQRFMADQLRELTCVSIEEVNIRVVSCKVDMLQPAD</sequence>
<reference evidence="2 3" key="1">
    <citation type="submission" date="2017-10" db="EMBL/GenBank/DDBJ databases">
        <title>Bacillus sp. nov., a halophilic bacterium isolated from a Yangshapao Lake.</title>
        <authorList>
            <person name="Wang H."/>
        </authorList>
    </citation>
    <scope>NUCLEOTIDE SEQUENCE [LARGE SCALE GENOMIC DNA]</scope>
    <source>
        <strain evidence="2 3">YSP-3</strain>
    </source>
</reference>
<evidence type="ECO:0000256" key="1">
    <source>
        <dbReference type="ARBA" id="ARBA00005721"/>
    </source>
</evidence>
<evidence type="ECO:0008006" key="4">
    <source>
        <dbReference type="Google" id="ProtNLM"/>
    </source>
</evidence>
<proteinExistence type="inferred from homology"/>
<dbReference type="EMBL" id="PDOF01000001">
    <property type="protein sequence ID" value="PYZ97893.1"/>
    <property type="molecule type" value="Genomic_DNA"/>
</dbReference>
<keyword evidence="3" id="KW-1185">Reference proteome</keyword>
<organism evidence="2 3">
    <name type="scientific">Alteribacter lacisalsi</name>
    <dbReference type="NCBI Taxonomy" id="2045244"/>
    <lineage>
        <taxon>Bacteria</taxon>
        <taxon>Bacillati</taxon>
        <taxon>Bacillota</taxon>
        <taxon>Bacilli</taxon>
        <taxon>Bacillales</taxon>
        <taxon>Bacillaceae</taxon>
        <taxon>Alteribacter</taxon>
    </lineage>
</organism>
<protein>
    <recommendedName>
        <fullName evidence="4">Asp23/Gls24 family envelope stress response protein</fullName>
    </recommendedName>
</protein>
<name>A0A2W0H7Q2_9BACI</name>
<evidence type="ECO:0000313" key="3">
    <source>
        <dbReference type="Proteomes" id="UP000248066"/>
    </source>
</evidence>
<dbReference type="InterPro" id="IPR005531">
    <property type="entry name" value="Asp23"/>
</dbReference>